<organism evidence="2 3">
    <name type="scientific">Pristionchus entomophagus</name>
    <dbReference type="NCBI Taxonomy" id="358040"/>
    <lineage>
        <taxon>Eukaryota</taxon>
        <taxon>Metazoa</taxon>
        <taxon>Ecdysozoa</taxon>
        <taxon>Nematoda</taxon>
        <taxon>Chromadorea</taxon>
        <taxon>Rhabditida</taxon>
        <taxon>Rhabditina</taxon>
        <taxon>Diplogasteromorpha</taxon>
        <taxon>Diplogasteroidea</taxon>
        <taxon>Neodiplogasteridae</taxon>
        <taxon>Pristionchus</taxon>
    </lineage>
</organism>
<dbReference type="EMBL" id="BTSX01000001">
    <property type="protein sequence ID" value="GMS80894.1"/>
    <property type="molecule type" value="Genomic_DNA"/>
</dbReference>
<evidence type="ECO:0000313" key="2">
    <source>
        <dbReference type="EMBL" id="GMS80894.1"/>
    </source>
</evidence>
<comment type="caution">
    <text evidence="2">The sequence shown here is derived from an EMBL/GenBank/DDBJ whole genome shotgun (WGS) entry which is preliminary data.</text>
</comment>
<feature type="region of interest" description="Disordered" evidence="1">
    <location>
        <begin position="32"/>
        <end position="76"/>
    </location>
</feature>
<keyword evidence="3" id="KW-1185">Reference proteome</keyword>
<reference evidence="2" key="1">
    <citation type="submission" date="2023-10" db="EMBL/GenBank/DDBJ databases">
        <title>Genome assembly of Pristionchus species.</title>
        <authorList>
            <person name="Yoshida K."/>
            <person name="Sommer R.J."/>
        </authorList>
    </citation>
    <scope>NUCLEOTIDE SEQUENCE</scope>
    <source>
        <strain evidence="2">RS0144</strain>
    </source>
</reference>
<evidence type="ECO:0000256" key="1">
    <source>
        <dbReference type="SAM" id="MobiDB-lite"/>
    </source>
</evidence>
<feature type="compositionally biased region" description="Polar residues" evidence="1">
    <location>
        <begin position="47"/>
        <end position="65"/>
    </location>
</feature>
<gene>
    <name evidence="2" type="ORF">PENTCL1PPCAC_3069</name>
</gene>
<protein>
    <submittedName>
        <fullName evidence="2">Uncharacterized protein</fullName>
    </submittedName>
</protein>
<feature type="non-terminal residue" evidence="2">
    <location>
        <position position="1"/>
    </location>
</feature>
<evidence type="ECO:0000313" key="3">
    <source>
        <dbReference type="Proteomes" id="UP001432027"/>
    </source>
</evidence>
<sequence length="173" mass="18846">ACPAPGNAYAAPMYYQPPEAAFAAMSLSGQTMMPMQQQQPQPQQTPGASSTTCNCSQPRASSTPIPNEEPAGLGAPPACNPTMIPMQIMYTQVGKRRPVEFSTGQLPLVIVALTTPFQMPQYYPMPSYGYEGGAQMMSMVYQDPNTGQMMQQQHQYPPLLMNRMMSTDPDSIP</sequence>
<dbReference type="AlphaFoldDB" id="A0AAV5SHK7"/>
<dbReference type="Proteomes" id="UP001432027">
    <property type="component" value="Unassembled WGS sequence"/>
</dbReference>
<accession>A0AAV5SHK7</accession>
<feature type="compositionally biased region" description="Low complexity" evidence="1">
    <location>
        <begin position="32"/>
        <end position="46"/>
    </location>
</feature>
<name>A0AAV5SHK7_9BILA</name>
<proteinExistence type="predicted"/>